<name>A0A4W6DXJ3_LATCA</name>
<keyword evidence="17" id="KW-1185">Reference proteome</keyword>
<evidence type="ECO:0000313" key="17">
    <source>
        <dbReference type="Proteomes" id="UP000314980"/>
    </source>
</evidence>
<dbReference type="STRING" id="8187.ENSLCAP00010029665"/>
<dbReference type="InterPro" id="IPR048290">
    <property type="entry name" value="ZP_chr"/>
</dbReference>
<keyword evidence="9 14" id="KW-0732">Signal</keyword>
<evidence type="ECO:0000256" key="14">
    <source>
        <dbReference type="RuleBase" id="RU367066"/>
    </source>
</evidence>
<keyword evidence="10" id="KW-1133">Transmembrane helix</keyword>
<dbReference type="InterPro" id="IPR001507">
    <property type="entry name" value="ZP_dom"/>
</dbReference>
<organism evidence="16 17">
    <name type="scientific">Lates calcarifer</name>
    <name type="common">Barramundi</name>
    <name type="synonym">Holocentrus calcarifer</name>
    <dbReference type="NCBI Taxonomy" id="8187"/>
    <lineage>
        <taxon>Eukaryota</taxon>
        <taxon>Metazoa</taxon>
        <taxon>Chordata</taxon>
        <taxon>Craniata</taxon>
        <taxon>Vertebrata</taxon>
        <taxon>Euteleostomi</taxon>
        <taxon>Actinopterygii</taxon>
        <taxon>Neopterygii</taxon>
        <taxon>Teleostei</taxon>
        <taxon>Neoteleostei</taxon>
        <taxon>Acanthomorphata</taxon>
        <taxon>Carangaria</taxon>
        <taxon>Carangaria incertae sedis</taxon>
        <taxon>Centropomidae</taxon>
        <taxon>Lates</taxon>
    </lineage>
</organism>
<evidence type="ECO:0000256" key="8">
    <source>
        <dbReference type="ARBA" id="ARBA00022692"/>
    </source>
</evidence>
<dbReference type="Pfam" id="PF00100">
    <property type="entry name" value="Zona_pellucida"/>
    <property type="match status" value="1"/>
</dbReference>
<proteinExistence type="inferred from homology"/>
<keyword evidence="11" id="KW-0472">Membrane</keyword>
<evidence type="ECO:0000256" key="2">
    <source>
        <dbReference type="ARBA" id="ARBA00006735"/>
    </source>
</evidence>
<evidence type="ECO:0000256" key="6">
    <source>
        <dbReference type="ARBA" id="ARBA00022530"/>
    </source>
</evidence>
<evidence type="ECO:0000256" key="5">
    <source>
        <dbReference type="ARBA" id="ARBA00022525"/>
    </source>
</evidence>
<dbReference type="GeneTree" id="ENSGT01030000234567"/>
<evidence type="ECO:0000256" key="10">
    <source>
        <dbReference type="ARBA" id="ARBA00022989"/>
    </source>
</evidence>
<keyword evidence="12 14" id="KW-1015">Disulfide bond</keyword>
<dbReference type="InParanoid" id="A0A4W6DXJ3"/>
<evidence type="ECO:0000313" key="18">
    <source>
        <dbReference type="RefSeq" id="XP_018527284.1"/>
    </source>
</evidence>
<dbReference type="InterPro" id="IPR042235">
    <property type="entry name" value="ZP-C_dom"/>
</dbReference>
<evidence type="ECO:0000256" key="12">
    <source>
        <dbReference type="ARBA" id="ARBA00023157"/>
    </source>
</evidence>
<reference evidence="18" key="2">
    <citation type="submission" date="2025-04" db="UniProtKB">
        <authorList>
            <consortium name="RefSeq"/>
        </authorList>
    </citation>
    <scope>IDENTIFICATION</scope>
    <source>
        <tissue evidence="18">Brain</tissue>
    </source>
</reference>
<dbReference type="GO" id="GO:0035805">
    <property type="term" value="C:egg coat"/>
    <property type="evidence" value="ECO:0007669"/>
    <property type="project" value="UniProtKB-SubCell"/>
</dbReference>
<evidence type="ECO:0000256" key="4">
    <source>
        <dbReference type="ARBA" id="ARBA00022475"/>
    </source>
</evidence>
<dbReference type="InterPro" id="IPR055356">
    <property type="entry name" value="ZP-N"/>
</dbReference>
<evidence type="ECO:0000256" key="7">
    <source>
        <dbReference type="ARBA" id="ARBA00022685"/>
    </source>
</evidence>
<dbReference type="PANTHER" id="PTHR11576">
    <property type="entry name" value="ZONA PELLUCIDA SPERM-BINDING PROTEIN 3"/>
    <property type="match status" value="1"/>
</dbReference>
<dbReference type="PROSITE" id="PS51034">
    <property type="entry name" value="ZP_2"/>
    <property type="match status" value="1"/>
</dbReference>
<dbReference type="AlphaFoldDB" id="A0A4W6DXJ3"/>
<dbReference type="GO" id="GO:2000344">
    <property type="term" value="P:positive regulation of acrosome reaction"/>
    <property type="evidence" value="ECO:0007669"/>
    <property type="project" value="UniProtKB-UniRule"/>
</dbReference>
<dbReference type="Proteomes" id="UP000314980">
    <property type="component" value="Unassembled WGS sequence"/>
</dbReference>
<feature type="chain" id="PRO_5044516648" description="Zona pellucida sperm-binding protein 3" evidence="14">
    <location>
        <begin position="24"/>
        <end position="371"/>
    </location>
</feature>
<comment type="function">
    <text evidence="14">Component of the zona pellucida, an extracellular matrix surrounding oocytes which mediates sperm binding, induction of the acrosome reaction and prevents post-fertilization polyspermy. The zona pellucida is composed of 3 to 4 glycoproteins, ZP1, ZP2, ZP3, and ZP4. ZP3 is essential for sperm binding and zona matrix formation.</text>
</comment>
<dbReference type="InterPro" id="IPR055355">
    <property type="entry name" value="ZP-C"/>
</dbReference>
<reference evidence="16" key="3">
    <citation type="submission" date="2025-05" db="UniProtKB">
        <authorList>
            <consortium name="Ensembl"/>
        </authorList>
    </citation>
    <scope>IDENTIFICATION</scope>
</reference>
<evidence type="ECO:0000256" key="9">
    <source>
        <dbReference type="ARBA" id="ARBA00022729"/>
    </source>
</evidence>
<comment type="domain">
    <text evidence="14">The ZP domain is involved in the polymerization of the ZP proteins to form the zona pellucida.</text>
</comment>
<reference evidence="17" key="1">
    <citation type="submission" date="2015-09" db="EMBL/GenBank/DDBJ databases">
        <authorList>
            <person name="Sai Rama Sridatta P."/>
        </authorList>
    </citation>
    <scope>NUCLEOTIDE SEQUENCE [LARGE SCALE GENOMIC DNA]</scope>
</reference>
<gene>
    <name evidence="16 18" type="primary">LOC108880306</name>
</gene>
<evidence type="ECO:0000256" key="13">
    <source>
        <dbReference type="ARBA" id="ARBA00023180"/>
    </source>
</evidence>
<evidence type="ECO:0000313" key="16">
    <source>
        <dbReference type="Ensembl" id="ENSLCAP00010029665.1"/>
    </source>
</evidence>
<dbReference type="Gene3D" id="2.60.40.3210">
    <property type="entry name" value="Zona pellucida, ZP-N domain"/>
    <property type="match status" value="1"/>
</dbReference>
<comment type="PTM">
    <text evidence="14">Proteolytically cleaved before the transmembrane segment to yield the secreted ectodomain incorporated in the zona pellucida.</text>
</comment>
<dbReference type="RefSeq" id="XP_018527284.1">
    <property type="nucleotide sequence ID" value="XM_018671768.2"/>
</dbReference>
<comment type="subcellular location">
    <subcellularLocation>
        <location evidence="1">Secreted</location>
        <location evidence="1">Extracellular space</location>
        <location evidence="1">Extracellular matrix</location>
    </subcellularLocation>
    <subcellularLocation>
        <location evidence="14">Zona pellucida</location>
    </subcellularLocation>
    <subcellularLocation>
        <location evidence="14">Cell membrane</location>
        <topology evidence="14">Single-pass type I membrane protein</topology>
    </subcellularLocation>
</comment>
<evidence type="ECO:0000256" key="3">
    <source>
        <dbReference type="ARBA" id="ARBA00017980"/>
    </source>
</evidence>
<comment type="similarity">
    <text evidence="2 14">Belongs to the ZP domain family. ZPC subfamily.</text>
</comment>
<keyword evidence="13" id="KW-0325">Glycoprotein</keyword>
<protein>
    <recommendedName>
        <fullName evidence="3 14">Zona pellucida sperm-binding protein 3</fullName>
    </recommendedName>
</protein>
<feature type="domain" description="ZP" evidence="15">
    <location>
        <begin position="66"/>
        <end position="329"/>
    </location>
</feature>
<dbReference type="GO" id="GO:0005886">
    <property type="term" value="C:plasma membrane"/>
    <property type="evidence" value="ECO:0007669"/>
    <property type="project" value="UniProtKB-SubCell"/>
</dbReference>
<dbReference type="FunFam" id="2.60.40.3210:FF:000001">
    <property type="entry name" value="Zona pellucida sperm-binding protein 3"/>
    <property type="match status" value="1"/>
</dbReference>
<dbReference type="PRINTS" id="PR00023">
    <property type="entry name" value="ZPELLUCIDA"/>
</dbReference>
<dbReference type="GO" id="GO:0035804">
    <property type="term" value="F:structural constituent of egg coat"/>
    <property type="evidence" value="ECO:0007669"/>
    <property type="project" value="UniProtKB-UniRule"/>
</dbReference>
<dbReference type="FunFam" id="2.60.40.4100:FF:000002">
    <property type="entry name" value="Zona pellucida sperm-binding protein 3"/>
    <property type="match status" value="1"/>
</dbReference>
<accession>A0A4W6DXJ3</accession>
<dbReference type="GO" id="GO:0032190">
    <property type="term" value="F:acrosin binding"/>
    <property type="evidence" value="ECO:0007669"/>
    <property type="project" value="TreeGrafter"/>
</dbReference>
<dbReference type="Gene3D" id="2.60.40.4100">
    <property type="entry name" value="Zona pellucida, ZP-C domain"/>
    <property type="match status" value="1"/>
</dbReference>
<evidence type="ECO:0000256" key="11">
    <source>
        <dbReference type="ARBA" id="ARBA00023136"/>
    </source>
</evidence>
<dbReference type="Pfam" id="PF23344">
    <property type="entry name" value="ZP-N"/>
    <property type="match status" value="1"/>
</dbReference>
<evidence type="ECO:0000256" key="1">
    <source>
        <dbReference type="ARBA" id="ARBA00004498"/>
    </source>
</evidence>
<dbReference type="PANTHER" id="PTHR11576:SF2">
    <property type="entry name" value="ZONA PELLUCIDA SPERM-BINDING PROTEIN 3"/>
    <property type="match status" value="1"/>
</dbReference>
<keyword evidence="6 14" id="KW-0272">Extracellular matrix</keyword>
<evidence type="ECO:0000259" key="15">
    <source>
        <dbReference type="PROSITE" id="PS51034"/>
    </source>
</evidence>
<keyword evidence="5 14" id="KW-0964">Secreted</keyword>
<sequence length="371" mass="40586">MVIAGHSASLALLLSFAFGVADAIRALKDGPVIDAEGREFKSAAVRADAENINEPQPNDGSSVRVQCTEVSMIVMVNADLYKNGRLVSPGDLFLGEAEHSESGRCRVVSVSDTEYVIEAGLQDCGTKLTISEDSVIYSNKLIFSPAASYHGITRMTNAVVPVSCHYKRTHFVSSNTQLQPLTLSSQHSAGLSAFSLKLMTDDWTSEMSSSVFYLGDILHLEATYTGPDAGQKRLFINSCVATLTPDVTSVPRYYFIENHGCVTDSKEGGSNTLFKPRTRTDSLQLQLDAFLFHHDPRNSIFITCQLKATSEMWKTSPVNKACNYIHSRWKDVDGNDGVCQCCDSTCHKRPIKNMMVCGTVTLGPLMIFPSK</sequence>
<dbReference type="Proteomes" id="UP000694890">
    <property type="component" value="Linkage group LG11"/>
</dbReference>
<dbReference type="GeneID" id="108880306"/>
<feature type="signal peptide" evidence="14">
    <location>
        <begin position="1"/>
        <end position="23"/>
    </location>
</feature>
<dbReference type="GO" id="GO:0035803">
    <property type="term" value="P:egg coat formation"/>
    <property type="evidence" value="ECO:0007669"/>
    <property type="project" value="UniProtKB-UniRule"/>
</dbReference>
<keyword evidence="4 14" id="KW-1003">Cell membrane</keyword>
<keyword evidence="8" id="KW-0812">Transmembrane</keyword>
<dbReference type="Ensembl" id="ENSLCAT00010030321.1">
    <property type="protein sequence ID" value="ENSLCAP00010029665.1"/>
    <property type="gene ID" value="ENSLCAG00010013941.1"/>
</dbReference>
<dbReference type="GO" id="GO:0007339">
    <property type="term" value="P:binding of sperm to zona pellucida"/>
    <property type="evidence" value="ECO:0007669"/>
    <property type="project" value="UniProtKB-UniRule"/>
</dbReference>
<dbReference type="SMART" id="SM00241">
    <property type="entry name" value="ZP"/>
    <property type="match status" value="1"/>
</dbReference>
<dbReference type="OrthoDB" id="8880842at2759"/>
<keyword evidence="7 14" id="KW-0165">Cleavage on pair of basic residues</keyword>
<dbReference type="KEGG" id="lcf:108880306"/>